<dbReference type="GO" id="GO:0008413">
    <property type="term" value="F:8-oxo-7,8-dihydroguanosine triphosphate pyrophosphatase activity"/>
    <property type="evidence" value="ECO:0007669"/>
    <property type="project" value="InterPro"/>
</dbReference>
<evidence type="ECO:0000256" key="17">
    <source>
        <dbReference type="ARBA" id="ARBA00030682"/>
    </source>
</evidence>
<dbReference type="GO" id="GO:0046872">
    <property type="term" value="F:metal ion binding"/>
    <property type="evidence" value="ECO:0007669"/>
    <property type="project" value="UniProtKB-KW"/>
</dbReference>
<evidence type="ECO:0000256" key="19">
    <source>
        <dbReference type="ARBA" id="ARBA00032071"/>
    </source>
</evidence>
<dbReference type="InterPro" id="IPR000086">
    <property type="entry name" value="NUDIX_hydrolase_dom"/>
</dbReference>
<comment type="similarity">
    <text evidence="3">Belongs to the Nudix hydrolase family.</text>
</comment>
<evidence type="ECO:0000256" key="15">
    <source>
        <dbReference type="ARBA" id="ARBA00029673"/>
    </source>
</evidence>
<dbReference type="GO" id="GO:0008828">
    <property type="term" value="F:dATP diphosphatase activity"/>
    <property type="evidence" value="ECO:0007669"/>
    <property type="project" value="UniProtKB-EC"/>
</dbReference>
<comment type="caution">
    <text evidence="25">The sequence shown here is derived from an EMBL/GenBank/DDBJ whole genome shotgun (WGS) entry which is preliminary data.</text>
</comment>
<comment type="subunit">
    <text evidence="4">Monomer.</text>
</comment>
<evidence type="ECO:0000256" key="6">
    <source>
        <dbReference type="ARBA" id="ARBA00022801"/>
    </source>
</evidence>
<comment type="catalytic activity">
    <reaction evidence="10">
        <text>2-oxo-dATP + H2O = 2-oxo-dAMP + diphosphate + H(+)</text>
        <dbReference type="Rhea" id="RHEA:31583"/>
        <dbReference type="ChEBI" id="CHEBI:15377"/>
        <dbReference type="ChEBI" id="CHEBI:15378"/>
        <dbReference type="ChEBI" id="CHEBI:33019"/>
        <dbReference type="ChEBI" id="CHEBI:63212"/>
        <dbReference type="ChEBI" id="CHEBI:77897"/>
        <dbReference type="EC" id="3.6.1.56"/>
    </reaction>
    <physiologicalReaction direction="left-to-right" evidence="10">
        <dbReference type="Rhea" id="RHEA:31584"/>
    </physiologicalReaction>
</comment>
<evidence type="ECO:0000256" key="20">
    <source>
        <dbReference type="ARBA" id="ARBA00048002"/>
    </source>
</evidence>
<keyword evidence="5" id="KW-0479">Metal-binding</keyword>
<sequence>MSSRTEIPPGINQTERLVFYASGGDENEWFPYTKIKYYTNAFIVQDGKILLGYKKRGFGMGKYNGFGGKVEPGETPLEAATRELEEEAGVKASLEHAGSLFFLSEGAEWAFQIEIYRAESYQGVVTESDEMRPEWFSASPQSDFDPAELQVPGIPFSKMWETDEIWLPLLIAGKKFAGRADFTQQGDTFKPYKWWYGVHSNE</sequence>
<evidence type="ECO:0000256" key="12">
    <source>
        <dbReference type="ARBA" id="ARBA00024596"/>
    </source>
</evidence>
<dbReference type="SUPFAM" id="SSF55811">
    <property type="entry name" value="Nudix"/>
    <property type="match status" value="1"/>
</dbReference>
<evidence type="ECO:0000256" key="4">
    <source>
        <dbReference type="ARBA" id="ARBA00011245"/>
    </source>
</evidence>
<evidence type="ECO:0000256" key="8">
    <source>
        <dbReference type="ARBA" id="ARBA00023242"/>
    </source>
</evidence>
<keyword evidence="26" id="KW-1185">Reference proteome</keyword>
<name>A0A409VX52_9AGAR</name>
<dbReference type="EMBL" id="NHYE01005527">
    <property type="protein sequence ID" value="PPQ70813.1"/>
    <property type="molecule type" value="Genomic_DNA"/>
</dbReference>
<comment type="catalytic activity">
    <reaction evidence="22">
        <text>N(6)-methyl-dATP + H2O = N(6)-methyl-dAMP + diphosphate + H(+)</text>
        <dbReference type="Rhea" id="RHEA:67604"/>
        <dbReference type="ChEBI" id="CHEBI:15377"/>
        <dbReference type="ChEBI" id="CHEBI:15378"/>
        <dbReference type="ChEBI" id="CHEBI:33019"/>
        <dbReference type="ChEBI" id="CHEBI:169976"/>
        <dbReference type="ChEBI" id="CHEBI:172872"/>
    </reaction>
    <physiologicalReaction direction="left-to-right" evidence="22">
        <dbReference type="Rhea" id="RHEA:67605"/>
    </physiologicalReaction>
</comment>
<dbReference type="GO" id="GO:0005634">
    <property type="term" value="C:nucleus"/>
    <property type="evidence" value="ECO:0007669"/>
    <property type="project" value="UniProtKB-SubCell"/>
</dbReference>
<reference evidence="25 26" key="1">
    <citation type="journal article" date="2018" name="Evol. Lett.">
        <title>Horizontal gene cluster transfer increased hallucinogenic mushroom diversity.</title>
        <authorList>
            <person name="Reynolds H.T."/>
            <person name="Vijayakumar V."/>
            <person name="Gluck-Thaler E."/>
            <person name="Korotkin H.B."/>
            <person name="Matheny P.B."/>
            <person name="Slot J.C."/>
        </authorList>
    </citation>
    <scope>NUCLEOTIDE SEQUENCE [LARGE SCALE GENOMIC DNA]</scope>
    <source>
        <strain evidence="25 26">SRW20</strain>
    </source>
</reference>
<dbReference type="PRINTS" id="PR01403">
    <property type="entry name" value="8OXTPHPHTASE"/>
</dbReference>
<keyword evidence="6" id="KW-0378">Hydrolase</keyword>
<accession>A0A409VX52</accession>
<evidence type="ECO:0000256" key="23">
    <source>
        <dbReference type="ARBA" id="ARBA00053094"/>
    </source>
</evidence>
<proteinExistence type="inferred from homology"/>
<dbReference type="AlphaFoldDB" id="A0A409VX52"/>
<organism evidence="25 26">
    <name type="scientific">Gymnopilus dilepis</name>
    <dbReference type="NCBI Taxonomy" id="231916"/>
    <lineage>
        <taxon>Eukaryota</taxon>
        <taxon>Fungi</taxon>
        <taxon>Dikarya</taxon>
        <taxon>Basidiomycota</taxon>
        <taxon>Agaricomycotina</taxon>
        <taxon>Agaricomycetes</taxon>
        <taxon>Agaricomycetidae</taxon>
        <taxon>Agaricales</taxon>
        <taxon>Agaricineae</taxon>
        <taxon>Hymenogastraceae</taxon>
        <taxon>Gymnopilus</taxon>
    </lineage>
</organism>
<comment type="subcellular location">
    <subcellularLocation>
        <location evidence="2">Nucleus</location>
    </subcellularLocation>
</comment>
<evidence type="ECO:0000256" key="18">
    <source>
        <dbReference type="ARBA" id="ARBA00031927"/>
    </source>
</evidence>
<evidence type="ECO:0000256" key="11">
    <source>
        <dbReference type="ARBA" id="ARBA00024486"/>
    </source>
</evidence>
<dbReference type="GO" id="GO:0005737">
    <property type="term" value="C:cytoplasm"/>
    <property type="evidence" value="ECO:0007669"/>
    <property type="project" value="TreeGrafter"/>
</dbReference>
<dbReference type="STRING" id="231916.A0A409VX52"/>
<dbReference type="Pfam" id="PF00293">
    <property type="entry name" value="NUDIX"/>
    <property type="match status" value="1"/>
</dbReference>
<dbReference type="InterPro" id="IPR020084">
    <property type="entry name" value="NUDIX_hydrolase_CS"/>
</dbReference>
<dbReference type="EC" id="3.6.1.56" evidence="13"/>
<evidence type="ECO:0000256" key="7">
    <source>
        <dbReference type="ARBA" id="ARBA00022842"/>
    </source>
</evidence>
<dbReference type="PANTHER" id="PTHR43758">
    <property type="entry name" value="7,8-DIHYDRO-8-OXOGUANINE TRIPHOSPHATASE"/>
    <property type="match status" value="1"/>
</dbReference>
<dbReference type="PANTHER" id="PTHR43758:SF2">
    <property type="entry name" value="OXIDIZED PURINE NUCLEOSIDE TRIPHOSPHATE HYDROLASE"/>
    <property type="match status" value="1"/>
</dbReference>
<comment type="cofactor">
    <cofactor evidence="1">
        <name>Mg(2+)</name>
        <dbReference type="ChEBI" id="CHEBI:18420"/>
    </cofactor>
</comment>
<dbReference type="PROSITE" id="PS51462">
    <property type="entry name" value="NUDIX"/>
    <property type="match status" value="1"/>
</dbReference>
<evidence type="ECO:0000256" key="9">
    <source>
        <dbReference type="ARBA" id="ARBA00024448"/>
    </source>
</evidence>
<comment type="function">
    <text evidence="23">Oxidized purine nucleoside triphosphate hydrolase which is a prominent sanitizer of the oxidized nucleotide pool. Catalyzes the hydrolysis of 2-oxo-dATP (2-hydroxy-dATP) into 2-oxo-dAMP. Also has a significant hydrolase activity toward 2-oxo-ATP, 8-oxo-dGTP and 8-oxo-dATP. Through the hydrolysis of oxidized purine nucleoside triphosphates, prevents their incorporation into DNA and the subsequent transversions A:T to C:G and G:C to T:A. Also catalyzes the hydrolysis of methylated purine nucleoside triphosphate preventing their integration into DNA. Through this antimutagenic activity protects cells from oxidative stress.</text>
</comment>
<evidence type="ECO:0000256" key="22">
    <source>
        <dbReference type="ARBA" id="ARBA00049032"/>
    </source>
</evidence>
<keyword evidence="8" id="KW-0539">Nucleus</keyword>
<evidence type="ECO:0000256" key="5">
    <source>
        <dbReference type="ARBA" id="ARBA00022723"/>
    </source>
</evidence>
<evidence type="ECO:0000313" key="25">
    <source>
        <dbReference type="EMBL" id="PPQ70813.1"/>
    </source>
</evidence>
<feature type="domain" description="Nudix hydrolase" evidence="24">
    <location>
        <begin position="34"/>
        <end position="167"/>
    </location>
</feature>
<evidence type="ECO:0000256" key="10">
    <source>
        <dbReference type="ARBA" id="ARBA00024459"/>
    </source>
</evidence>
<evidence type="ECO:0000256" key="16">
    <source>
        <dbReference type="ARBA" id="ARBA00030634"/>
    </source>
</evidence>
<keyword evidence="7" id="KW-0460">Magnesium</keyword>
<dbReference type="PROSITE" id="PS00893">
    <property type="entry name" value="NUDIX_BOX"/>
    <property type="match status" value="1"/>
</dbReference>
<dbReference type="CDD" id="cd03427">
    <property type="entry name" value="NUDIX_MTH1_Nudt1"/>
    <property type="match status" value="1"/>
</dbReference>
<dbReference type="InParanoid" id="A0A409VX52"/>
<evidence type="ECO:0000313" key="26">
    <source>
        <dbReference type="Proteomes" id="UP000284706"/>
    </source>
</evidence>
<evidence type="ECO:0000256" key="2">
    <source>
        <dbReference type="ARBA" id="ARBA00004123"/>
    </source>
</evidence>
<comment type="catalytic activity">
    <reaction evidence="11">
        <text>8-oxo-dGTP + H2O = 8-oxo-dGMP + diphosphate + H(+)</text>
        <dbReference type="Rhea" id="RHEA:31575"/>
        <dbReference type="ChEBI" id="CHEBI:15377"/>
        <dbReference type="ChEBI" id="CHEBI:15378"/>
        <dbReference type="ChEBI" id="CHEBI:33019"/>
        <dbReference type="ChEBI" id="CHEBI:63224"/>
        <dbReference type="ChEBI" id="CHEBI:77896"/>
    </reaction>
    <physiologicalReaction direction="left-to-right" evidence="11">
        <dbReference type="Rhea" id="RHEA:31576"/>
    </physiologicalReaction>
</comment>
<evidence type="ECO:0000256" key="13">
    <source>
        <dbReference type="ARBA" id="ARBA00026103"/>
    </source>
</evidence>
<protein>
    <recommendedName>
        <fullName evidence="14">Oxidized purine nucleoside triphosphate hydrolase</fullName>
        <ecNumber evidence="13">3.6.1.56</ecNumber>
    </recommendedName>
    <alternativeName>
        <fullName evidence="18">2-hydroxy-dATP diphosphatase</fullName>
    </alternativeName>
    <alternativeName>
        <fullName evidence="17">7,8-dihydro-8-oxoguanine triphosphatase</fullName>
    </alternativeName>
    <alternativeName>
        <fullName evidence="16">8-oxo-dGTPase</fullName>
    </alternativeName>
    <alternativeName>
        <fullName evidence="19">Methylated purine nucleoside triphosphate hydrolase</fullName>
    </alternativeName>
    <alternativeName>
        <fullName evidence="15">Nucleoside diphosphate-linked moiety X motif 1</fullName>
    </alternativeName>
</protein>
<dbReference type="GO" id="GO:0042262">
    <property type="term" value="P:DNA protection"/>
    <property type="evidence" value="ECO:0007669"/>
    <property type="project" value="InterPro"/>
</dbReference>
<gene>
    <name evidence="25" type="ORF">CVT26_014057</name>
</gene>
<evidence type="ECO:0000256" key="1">
    <source>
        <dbReference type="ARBA" id="ARBA00001946"/>
    </source>
</evidence>
<evidence type="ECO:0000256" key="14">
    <source>
        <dbReference type="ARBA" id="ARBA00026218"/>
    </source>
</evidence>
<dbReference type="InterPro" id="IPR015797">
    <property type="entry name" value="NUDIX_hydrolase-like_dom_sf"/>
</dbReference>
<comment type="catalytic activity">
    <reaction evidence="20">
        <text>N(6)-methyl-ATP + H2O = N(6)-methyl-AMP + diphosphate + H(+)</text>
        <dbReference type="Rhea" id="RHEA:67608"/>
        <dbReference type="ChEBI" id="CHEBI:15377"/>
        <dbReference type="ChEBI" id="CHEBI:15378"/>
        <dbReference type="ChEBI" id="CHEBI:33019"/>
        <dbReference type="ChEBI" id="CHEBI:144842"/>
        <dbReference type="ChEBI" id="CHEBI:172873"/>
    </reaction>
    <physiologicalReaction direction="left-to-right" evidence="20">
        <dbReference type="Rhea" id="RHEA:67609"/>
    </physiologicalReaction>
</comment>
<evidence type="ECO:0000256" key="3">
    <source>
        <dbReference type="ARBA" id="ARBA00005582"/>
    </source>
</evidence>
<dbReference type="Gene3D" id="3.90.79.10">
    <property type="entry name" value="Nucleoside Triphosphate Pyrophosphohydrolase"/>
    <property type="match status" value="1"/>
</dbReference>
<evidence type="ECO:0000259" key="24">
    <source>
        <dbReference type="PROSITE" id="PS51462"/>
    </source>
</evidence>
<dbReference type="OrthoDB" id="447842at2759"/>
<dbReference type="Proteomes" id="UP000284706">
    <property type="component" value="Unassembled WGS sequence"/>
</dbReference>
<comment type="catalytic activity">
    <reaction evidence="21">
        <text>O(6)-methyl-dGTP + H2O = O(6)-methyl-dGMP + diphosphate + H(+)</text>
        <dbReference type="Rhea" id="RHEA:67600"/>
        <dbReference type="ChEBI" id="CHEBI:15377"/>
        <dbReference type="ChEBI" id="CHEBI:15378"/>
        <dbReference type="ChEBI" id="CHEBI:33019"/>
        <dbReference type="ChEBI" id="CHEBI:169974"/>
        <dbReference type="ChEBI" id="CHEBI:169975"/>
    </reaction>
    <physiologicalReaction direction="left-to-right" evidence="21">
        <dbReference type="Rhea" id="RHEA:67601"/>
    </physiologicalReaction>
</comment>
<comment type="catalytic activity">
    <reaction evidence="9">
        <text>8-oxo-dATP + H2O = 8-oxo-dAMP + diphosphate + H(+)</text>
        <dbReference type="Rhea" id="RHEA:65396"/>
        <dbReference type="ChEBI" id="CHEBI:15377"/>
        <dbReference type="ChEBI" id="CHEBI:15378"/>
        <dbReference type="ChEBI" id="CHEBI:33019"/>
        <dbReference type="ChEBI" id="CHEBI:71361"/>
        <dbReference type="ChEBI" id="CHEBI:172871"/>
    </reaction>
    <physiologicalReaction direction="left-to-right" evidence="9">
        <dbReference type="Rhea" id="RHEA:65397"/>
    </physiologicalReaction>
</comment>
<dbReference type="InterPro" id="IPR003563">
    <property type="entry name" value="8ODP"/>
</dbReference>
<evidence type="ECO:0000256" key="21">
    <source>
        <dbReference type="ARBA" id="ARBA00048894"/>
    </source>
</evidence>
<comment type="catalytic activity">
    <reaction evidence="12">
        <text>2-oxo-ATP + H2O = 2-oxo-AMP + diphosphate + H(+)</text>
        <dbReference type="Rhea" id="RHEA:67392"/>
        <dbReference type="ChEBI" id="CHEBI:15377"/>
        <dbReference type="ChEBI" id="CHEBI:15378"/>
        <dbReference type="ChEBI" id="CHEBI:33019"/>
        <dbReference type="ChEBI" id="CHEBI:71395"/>
        <dbReference type="ChEBI" id="CHEBI:172878"/>
    </reaction>
    <physiologicalReaction direction="left-to-right" evidence="12">
        <dbReference type="Rhea" id="RHEA:67393"/>
    </physiologicalReaction>
</comment>